<dbReference type="GO" id="GO:0003677">
    <property type="term" value="F:DNA binding"/>
    <property type="evidence" value="ECO:0007669"/>
    <property type="project" value="UniProtKB-UniRule"/>
</dbReference>
<dbReference type="PANTHER" id="PTHR35807:SF1">
    <property type="entry name" value="TRANSCRIPTIONAL REGULATOR REDD"/>
    <property type="match status" value="1"/>
</dbReference>
<evidence type="ECO:0000256" key="3">
    <source>
        <dbReference type="ARBA" id="ARBA00023015"/>
    </source>
</evidence>
<evidence type="ECO:0000256" key="6">
    <source>
        <dbReference type="PROSITE-ProRule" id="PRU01091"/>
    </source>
</evidence>
<evidence type="ECO:0000256" key="1">
    <source>
        <dbReference type="ARBA" id="ARBA00005820"/>
    </source>
</evidence>
<dbReference type="Gene3D" id="1.10.10.10">
    <property type="entry name" value="Winged helix-like DNA-binding domain superfamily/Winged helix DNA-binding domain"/>
    <property type="match status" value="1"/>
</dbReference>
<dbReference type="GO" id="GO:0006355">
    <property type="term" value="P:regulation of DNA-templated transcription"/>
    <property type="evidence" value="ECO:0007669"/>
    <property type="project" value="InterPro"/>
</dbReference>
<dbReference type="InterPro" id="IPR011990">
    <property type="entry name" value="TPR-like_helical_dom_sf"/>
</dbReference>
<dbReference type="InterPro" id="IPR051677">
    <property type="entry name" value="AfsR-DnrI-RedD_regulator"/>
</dbReference>
<dbReference type="PROSITE" id="PS51755">
    <property type="entry name" value="OMPR_PHOB"/>
    <property type="match status" value="1"/>
</dbReference>
<dbReference type="Pfam" id="PF03704">
    <property type="entry name" value="BTAD"/>
    <property type="match status" value="1"/>
</dbReference>
<keyword evidence="9" id="KW-1185">Reference proteome</keyword>
<sequence>MLGPVTMVRDGRPCTPSALKQRALLALLLLSANVPVPAHRLIEGLWGSRPPQAAAATLQVYVSCLRRALDPAHGAANRDPRHHPLLRTEATGYRMRVAPGELDLDRFRTLTATGRRHLAEGRCQQAGEALGEALALWRGRPFADLEHSGLLGSYGVRLEEERLSALGDHMDVVLCRGRSHEVVDVIGELRELCAAHPLRESFHETLIRALCRVGRRAEALTAYTRVRGMLIAELGIEPGPGLKAAQLVALEAREPYGIGHLRCR</sequence>
<dbReference type="OrthoDB" id="4336084at2"/>
<dbReference type="SMART" id="SM01043">
    <property type="entry name" value="BTAD"/>
    <property type="match status" value="1"/>
</dbReference>
<evidence type="ECO:0000256" key="4">
    <source>
        <dbReference type="ARBA" id="ARBA00023125"/>
    </source>
</evidence>
<keyword evidence="2" id="KW-0902">Two-component regulatory system</keyword>
<comment type="similarity">
    <text evidence="1">Belongs to the AfsR/DnrI/RedD regulatory family.</text>
</comment>
<dbReference type="AlphaFoldDB" id="A0A345SXK3"/>
<dbReference type="Proteomes" id="UP000249340">
    <property type="component" value="Chromosome"/>
</dbReference>
<evidence type="ECO:0000256" key="5">
    <source>
        <dbReference type="ARBA" id="ARBA00023163"/>
    </source>
</evidence>
<evidence type="ECO:0000313" key="8">
    <source>
        <dbReference type="EMBL" id="AXI78458.1"/>
    </source>
</evidence>
<dbReference type="Pfam" id="PF00486">
    <property type="entry name" value="Trans_reg_C"/>
    <property type="match status" value="1"/>
</dbReference>
<dbReference type="KEGG" id="stri:C7M71_014485"/>
<protein>
    <submittedName>
        <fullName evidence="8">Transcriptional regulator, SARP family protein</fullName>
    </submittedName>
</protein>
<dbReference type="InterPro" id="IPR001867">
    <property type="entry name" value="OmpR/PhoB-type_DNA-bd"/>
</dbReference>
<feature type="DNA-binding region" description="OmpR/PhoB-type" evidence="6">
    <location>
        <begin position="1"/>
        <end position="97"/>
    </location>
</feature>
<dbReference type="InterPro" id="IPR005158">
    <property type="entry name" value="BTAD"/>
</dbReference>
<dbReference type="SUPFAM" id="SSF48452">
    <property type="entry name" value="TPR-like"/>
    <property type="match status" value="1"/>
</dbReference>
<evidence type="ECO:0000256" key="2">
    <source>
        <dbReference type="ARBA" id="ARBA00023012"/>
    </source>
</evidence>
<name>A0A345SXK3_9ACTN</name>
<evidence type="ECO:0000313" key="9">
    <source>
        <dbReference type="Proteomes" id="UP000249340"/>
    </source>
</evidence>
<gene>
    <name evidence="8" type="ORF">C7M71_014485</name>
</gene>
<dbReference type="GO" id="GO:0000160">
    <property type="term" value="P:phosphorelay signal transduction system"/>
    <property type="evidence" value="ECO:0007669"/>
    <property type="project" value="UniProtKB-KW"/>
</dbReference>
<dbReference type="PANTHER" id="PTHR35807">
    <property type="entry name" value="TRANSCRIPTIONAL REGULATOR REDD-RELATED"/>
    <property type="match status" value="1"/>
</dbReference>
<keyword evidence="4 6" id="KW-0238">DNA-binding</keyword>
<accession>A0A345SXK3</accession>
<reference evidence="9" key="1">
    <citation type="submission" date="2018-07" db="EMBL/GenBank/DDBJ databases">
        <title>Streptacidiphilus bronchialis DSM 106435 chromosome.</title>
        <authorList>
            <person name="Batra D."/>
            <person name="Gulvik C.A."/>
        </authorList>
    </citation>
    <scope>NUCLEOTIDE SEQUENCE [LARGE SCALE GENOMIC DNA]</scope>
    <source>
        <strain evidence="9">DSM 106435</strain>
    </source>
</reference>
<keyword evidence="5" id="KW-0804">Transcription</keyword>
<dbReference type="Gene3D" id="1.25.40.10">
    <property type="entry name" value="Tetratricopeptide repeat domain"/>
    <property type="match status" value="1"/>
</dbReference>
<dbReference type="EMBL" id="CP031264">
    <property type="protein sequence ID" value="AXI78458.1"/>
    <property type="molecule type" value="Genomic_DNA"/>
</dbReference>
<keyword evidence="3" id="KW-0805">Transcription regulation</keyword>
<feature type="domain" description="OmpR/PhoB-type" evidence="7">
    <location>
        <begin position="1"/>
        <end position="97"/>
    </location>
</feature>
<dbReference type="SMART" id="SM00862">
    <property type="entry name" value="Trans_reg_C"/>
    <property type="match status" value="1"/>
</dbReference>
<organism evidence="8 9">
    <name type="scientific">Peterkaempfera bronchialis</name>
    <dbReference type="NCBI Taxonomy" id="2126346"/>
    <lineage>
        <taxon>Bacteria</taxon>
        <taxon>Bacillati</taxon>
        <taxon>Actinomycetota</taxon>
        <taxon>Actinomycetes</taxon>
        <taxon>Kitasatosporales</taxon>
        <taxon>Streptomycetaceae</taxon>
        <taxon>Peterkaempfera</taxon>
    </lineage>
</organism>
<evidence type="ECO:0000259" key="7">
    <source>
        <dbReference type="PROSITE" id="PS51755"/>
    </source>
</evidence>
<dbReference type="InterPro" id="IPR036388">
    <property type="entry name" value="WH-like_DNA-bd_sf"/>
</dbReference>
<dbReference type="InterPro" id="IPR016032">
    <property type="entry name" value="Sig_transdc_resp-reg_C-effctor"/>
</dbReference>
<proteinExistence type="inferred from homology"/>
<dbReference type="CDD" id="cd15831">
    <property type="entry name" value="BTAD"/>
    <property type="match status" value="1"/>
</dbReference>
<dbReference type="SUPFAM" id="SSF46894">
    <property type="entry name" value="C-terminal effector domain of the bipartite response regulators"/>
    <property type="match status" value="1"/>
</dbReference>